<feature type="coiled-coil region" evidence="1">
    <location>
        <begin position="557"/>
        <end position="591"/>
    </location>
</feature>
<evidence type="ECO:0000256" key="1">
    <source>
        <dbReference type="SAM" id="Coils"/>
    </source>
</evidence>
<dbReference type="Pfam" id="PF03004">
    <property type="entry name" value="Transposase_24"/>
    <property type="match status" value="1"/>
</dbReference>
<dbReference type="InterPro" id="IPR025452">
    <property type="entry name" value="DUF4218"/>
</dbReference>
<evidence type="ECO:0000256" key="2">
    <source>
        <dbReference type="SAM" id="MobiDB-lite"/>
    </source>
</evidence>
<feature type="compositionally biased region" description="Polar residues" evidence="2">
    <location>
        <begin position="255"/>
        <end position="285"/>
    </location>
</feature>
<keyword evidence="5" id="KW-1185">Reference proteome</keyword>
<evidence type="ECO:0000313" key="5">
    <source>
        <dbReference type="Proteomes" id="UP001415857"/>
    </source>
</evidence>
<dbReference type="Pfam" id="PF13960">
    <property type="entry name" value="DUF4218"/>
    <property type="match status" value="1"/>
</dbReference>
<name>A0AAP0RVJ6_LIQFO</name>
<organism evidence="4 5">
    <name type="scientific">Liquidambar formosana</name>
    <name type="common">Formosan gum</name>
    <dbReference type="NCBI Taxonomy" id="63359"/>
    <lineage>
        <taxon>Eukaryota</taxon>
        <taxon>Viridiplantae</taxon>
        <taxon>Streptophyta</taxon>
        <taxon>Embryophyta</taxon>
        <taxon>Tracheophyta</taxon>
        <taxon>Spermatophyta</taxon>
        <taxon>Magnoliopsida</taxon>
        <taxon>eudicotyledons</taxon>
        <taxon>Gunneridae</taxon>
        <taxon>Pentapetalae</taxon>
        <taxon>Saxifragales</taxon>
        <taxon>Altingiaceae</taxon>
        <taxon>Liquidambar</taxon>
    </lineage>
</organism>
<dbReference type="InterPro" id="IPR004252">
    <property type="entry name" value="Probable_transposase_24"/>
</dbReference>
<sequence>MNRARPEGCIAERYIDEECMMFCSGYVKNAAELGVRHSRNEGFHNETTLEGRPISGGKSMQLPNGMLQIAHLYVLFNSMEVEPFIEMHLDELKRLDRRLSNSDSLLQKRHSETFSAWLEEKVKVQASTISVSNTLKWLARGPREESMSYSGYVINGLSQFEKDPFILASHAEQVFYSGDSDTSSWYVVLQAPPRGFHESEMYDETACTPLTPLDVSRLDIDADVEDESYSSKKAQKRAKKDRLAAVAAIIQQGNENIRISDEGSNSPRSSHPNAEASQRSSTPNADTGIVKKKRGKNKLHSSPLGGCGRFEVEFNERGQPVGENSAKYASHLGSLAREHVPIIIRDWRLVDSHTRDDLWTLVQQKFLVDECRKDLAIRMMGSYWRQFKYEITSQLVNAAKKNGFKRHLSLIKPTNIRSDREWDAFVKYRLSPNFQTKSFQFSSMRKKQTLLHTMSRRGYARLEHDMRKANPRLSRADVWTKGHLKKNNEPYNDAVADTLKKMEEYTQSATAQSSNNGIRGDVVAHVLGPERGGRVRGLGFGATITRVDAQLQSCVKVKQLELQLQKQDEEVKKHEDQMNKLTQQVEEMKAIMLGQAQ</sequence>
<keyword evidence="1" id="KW-0175">Coiled coil</keyword>
<protein>
    <recommendedName>
        <fullName evidence="3">DUF4218 domain-containing protein</fullName>
    </recommendedName>
</protein>
<comment type="caution">
    <text evidence="4">The sequence shown here is derived from an EMBL/GenBank/DDBJ whole genome shotgun (WGS) entry which is preliminary data.</text>
</comment>
<gene>
    <name evidence="4" type="ORF">L1049_024671</name>
</gene>
<feature type="region of interest" description="Disordered" evidence="2">
    <location>
        <begin position="255"/>
        <end position="303"/>
    </location>
</feature>
<feature type="domain" description="DUF4218" evidence="3">
    <location>
        <begin position="2"/>
        <end position="40"/>
    </location>
</feature>
<accession>A0AAP0RVJ6</accession>
<feature type="compositionally biased region" description="Basic residues" evidence="2">
    <location>
        <begin position="290"/>
        <end position="299"/>
    </location>
</feature>
<dbReference type="AlphaFoldDB" id="A0AAP0RVJ6"/>
<evidence type="ECO:0000313" key="4">
    <source>
        <dbReference type="EMBL" id="KAK9285477.1"/>
    </source>
</evidence>
<dbReference type="PANTHER" id="PTHR48258">
    <property type="entry name" value="DUF4218 DOMAIN-CONTAINING PROTEIN-RELATED"/>
    <property type="match status" value="1"/>
</dbReference>
<dbReference type="EMBL" id="JBBPBK010000005">
    <property type="protein sequence ID" value="KAK9285477.1"/>
    <property type="molecule type" value="Genomic_DNA"/>
</dbReference>
<evidence type="ECO:0000259" key="3">
    <source>
        <dbReference type="Pfam" id="PF13960"/>
    </source>
</evidence>
<dbReference type="Proteomes" id="UP001415857">
    <property type="component" value="Unassembled WGS sequence"/>
</dbReference>
<proteinExistence type="predicted"/>
<reference evidence="4 5" key="1">
    <citation type="journal article" date="2024" name="Plant J.">
        <title>Genome sequences and population genomics reveal climatic adaptation and genomic divergence between two closely related sweetgum species.</title>
        <authorList>
            <person name="Xu W.Q."/>
            <person name="Ren C.Q."/>
            <person name="Zhang X.Y."/>
            <person name="Comes H.P."/>
            <person name="Liu X.H."/>
            <person name="Li Y.G."/>
            <person name="Kettle C.J."/>
            <person name="Jalonen R."/>
            <person name="Gaisberger H."/>
            <person name="Ma Y.Z."/>
            <person name="Qiu Y.X."/>
        </authorList>
    </citation>
    <scope>NUCLEOTIDE SEQUENCE [LARGE SCALE GENOMIC DNA]</scope>
    <source>
        <strain evidence="4">Hangzhou</strain>
    </source>
</reference>